<dbReference type="InterPro" id="IPR006968">
    <property type="entry name" value="RUS_fam"/>
</dbReference>
<dbReference type="Pfam" id="PF04884">
    <property type="entry name" value="UVB_sens_prot"/>
    <property type="match status" value="1"/>
</dbReference>
<feature type="transmembrane region" description="Helical" evidence="2">
    <location>
        <begin position="150"/>
        <end position="171"/>
    </location>
</feature>
<evidence type="ECO:0000256" key="2">
    <source>
        <dbReference type="SAM" id="Phobius"/>
    </source>
</evidence>
<dbReference type="GeneID" id="75917937"/>
<evidence type="ECO:0000256" key="1">
    <source>
        <dbReference type="ARBA" id="ARBA00007558"/>
    </source>
</evidence>
<accession>A0AAD5E1Q0</accession>
<reference evidence="4" key="2">
    <citation type="journal article" date="2022" name="Proc. Natl. Acad. Sci. U.S.A.">
        <title>Diploid-dominant life cycles characterize the early evolution of Fungi.</title>
        <authorList>
            <person name="Amses K.R."/>
            <person name="Simmons D.R."/>
            <person name="Longcore J.E."/>
            <person name="Mondo S.J."/>
            <person name="Seto K."/>
            <person name="Jeronimo G.H."/>
            <person name="Bonds A.E."/>
            <person name="Quandt C.A."/>
            <person name="Davis W.J."/>
            <person name="Chang Y."/>
            <person name="Federici B.A."/>
            <person name="Kuo A."/>
            <person name="LaButti K."/>
            <person name="Pangilinan J."/>
            <person name="Andreopoulos W."/>
            <person name="Tritt A."/>
            <person name="Riley R."/>
            <person name="Hundley H."/>
            <person name="Johnson J."/>
            <person name="Lipzen A."/>
            <person name="Barry K."/>
            <person name="Lang B.F."/>
            <person name="Cuomo C.A."/>
            <person name="Buchler N.E."/>
            <person name="Grigoriev I.V."/>
            <person name="Spatafora J.W."/>
            <person name="Stajich J.E."/>
            <person name="James T.Y."/>
        </authorList>
    </citation>
    <scope>NUCLEOTIDE SEQUENCE</scope>
    <source>
        <strain evidence="4">AG</strain>
    </source>
</reference>
<keyword evidence="2" id="KW-1133">Transmembrane helix</keyword>
<reference evidence="4" key="1">
    <citation type="submission" date="2021-06" db="EMBL/GenBank/DDBJ databases">
        <authorList>
            <consortium name="DOE Joint Genome Institute"/>
            <person name="Mondo S.J."/>
            <person name="Amses K.R."/>
            <person name="Simmons D.R."/>
            <person name="Longcore J.E."/>
            <person name="Seto K."/>
            <person name="Alves G.H."/>
            <person name="Bonds A.E."/>
            <person name="Quandt C.A."/>
            <person name="Davis W.J."/>
            <person name="Chang Y."/>
            <person name="Letcher P.M."/>
            <person name="Powell M.J."/>
            <person name="Kuo A."/>
            <person name="Labutti K."/>
            <person name="Pangilinan J."/>
            <person name="Andreopoulos W."/>
            <person name="Tritt A."/>
            <person name="Riley R."/>
            <person name="Hundley H."/>
            <person name="Johnson J."/>
            <person name="Lipzen A."/>
            <person name="Barry K."/>
            <person name="Berbee M.L."/>
            <person name="Buchler N.E."/>
            <person name="Grigoriev I.V."/>
            <person name="Spatafora J.W."/>
            <person name="Stajich J.E."/>
            <person name="James T.Y."/>
        </authorList>
    </citation>
    <scope>NUCLEOTIDE SEQUENCE</scope>
    <source>
        <strain evidence="4">AG</strain>
    </source>
</reference>
<dbReference type="PANTHER" id="PTHR12770">
    <property type="entry name" value="RUS1 FAMILY PROTEIN C16ORF58"/>
    <property type="match status" value="1"/>
</dbReference>
<feature type="domain" description="Protein root UVB sensitive/RUS" evidence="3">
    <location>
        <begin position="105"/>
        <end position="346"/>
    </location>
</feature>
<name>A0AAD5E1Q0_UMBRA</name>
<dbReference type="PANTHER" id="PTHR12770:SF22">
    <property type="entry name" value="PROTEIN ROOT UVB SENSITIVE 1, CHLOROPLASTIC"/>
    <property type="match status" value="1"/>
</dbReference>
<keyword evidence="2" id="KW-0812">Transmembrane</keyword>
<keyword evidence="2" id="KW-0472">Membrane</keyword>
<gene>
    <name evidence="4" type="ORF">K450DRAFT_263135</name>
</gene>
<feature type="transmembrane region" description="Helical" evidence="2">
    <location>
        <begin position="271"/>
        <end position="294"/>
    </location>
</feature>
<comment type="similarity">
    <text evidence="1">Belongs to the RUS1 family.</text>
</comment>
<dbReference type="Proteomes" id="UP001206595">
    <property type="component" value="Unassembled WGS sequence"/>
</dbReference>
<feature type="transmembrane region" description="Helical" evidence="2">
    <location>
        <begin position="204"/>
        <end position="226"/>
    </location>
</feature>
<feature type="transmembrane region" description="Helical" evidence="2">
    <location>
        <begin position="300"/>
        <end position="320"/>
    </location>
</feature>
<dbReference type="RefSeq" id="XP_051440146.1">
    <property type="nucleotide sequence ID" value="XM_051592595.1"/>
</dbReference>
<dbReference type="AlphaFoldDB" id="A0AAD5E1Q0"/>
<dbReference type="InterPro" id="IPR054549">
    <property type="entry name" value="UVB_sens_RUS_dom"/>
</dbReference>
<keyword evidence="5" id="KW-1185">Reference proteome</keyword>
<dbReference type="EMBL" id="MU620997">
    <property type="protein sequence ID" value="KAI8575142.1"/>
    <property type="molecule type" value="Genomic_DNA"/>
</dbReference>
<evidence type="ECO:0000313" key="4">
    <source>
        <dbReference type="EMBL" id="KAI8575142.1"/>
    </source>
</evidence>
<organism evidence="4 5">
    <name type="scientific">Umbelopsis ramanniana AG</name>
    <dbReference type="NCBI Taxonomy" id="1314678"/>
    <lineage>
        <taxon>Eukaryota</taxon>
        <taxon>Fungi</taxon>
        <taxon>Fungi incertae sedis</taxon>
        <taxon>Mucoromycota</taxon>
        <taxon>Mucoromycotina</taxon>
        <taxon>Umbelopsidomycetes</taxon>
        <taxon>Umbelopsidales</taxon>
        <taxon>Umbelopsidaceae</taxon>
        <taxon>Umbelopsis</taxon>
    </lineage>
</organism>
<evidence type="ECO:0000259" key="3">
    <source>
        <dbReference type="Pfam" id="PF04884"/>
    </source>
</evidence>
<protein>
    <recommendedName>
        <fullName evidence="3">Protein root UVB sensitive/RUS domain-containing protein</fullName>
    </recommendedName>
</protein>
<evidence type="ECO:0000313" key="5">
    <source>
        <dbReference type="Proteomes" id="UP001206595"/>
    </source>
</evidence>
<proteinExistence type="inferred from homology"/>
<sequence length="488" mass="54501">MLLRSFVAHQGIAAQRARLMTFRPTIYLSYRASASSAAQTEPSTVSNPEHTFSTINIRQSTKTFSGKRWTVLSIPKDGSNVTKWFQNERNGDQHLSVKQAILLTRDNMLSTFLPRGYPHSVTPEYKGFAYWQMWHNMAGSVTSVLSMQSMLYAIGLGAGSIPLAASINWVLKDGLGQLGGVLYASAISDKFDSEPRWYRFKGTLVMQAASLVELFTPLFPGAFLALASISNIGKNMAWLATSASRAHIHRTFCLRNNLGDITGKSGSQATAAGLAGTGIGVLISAGITVMSPGLVESQQLLAPMFAAWLPFSALSIFAVYRSNRYAANRSLNSVRAEMVIREYFEQKDLSTPRQVAETESFIQRNPSRFKIPIRVEPLLEEQDGAEAWNSLDVESFLRRRYVVISHEDYVTVHFDQEASSQDILKGFYHACVARWGLERRHQYRDIQSTVDRTYSPFITQLKNIGWDVDSQFITDGDSKRIMLETSQT</sequence>
<comment type="caution">
    <text evidence="4">The sequence shown here is derived from an EMBL/GenBank/DDBJ whole genome shotgun (WGS) entry which is preliminary data.</text>
</comment>